<dbReference type="OrthoDB" id="6072349at2"/>
<keyword evidence="4" id="KW-1185">Reference proteome</keyword>
<gene>
    <name evidence="3" type="ORF">Lnau_0198</name>
</gene>
<dbReference type="Proteomes" id="UP000054725">
    <property type="component" value="Unassembled WGS sequence"/>
</dbReference>
<comment type="caution">
    <text evidence="3">The sequence shown here is derived from an EMBL/GenBank/DDBJ whole genome shotgun (WGS) entry which is preliminary data.</text>
</comment>
<proteinExistence type="predicted"/>
<evidence type="ECO:0000313" key="3">
    <source>
        <dbReference type="EMBL" id="KTD39431.1"/>
    </source>
</evidence>
<accession>A0A0W0X4E6</accession>
<dbReference type="Gene3D" id="1.25.40.10">
    <property type="entry name" value="Tetratricopeptide repeat domain"/>
    <property type="match status" value="1"/>
</dbReference>
<evidence type="ECO:0000313" key="4">
    <source>
        <dbReference type="Proteomes" id="UP000054725"/>
    </source>
</evidence>
<dbReference type="AlphaFoldDB" id="A0A0W0X4E6"/>
<feature type="domain" description="PelB C-terminal" evidence="2">
    <location>
        <begin position="788"/>
        <end position="1071"/>
    </location>
</feature>
<dbReference type="InterPro" id="IPR011990">
    <property type="entry name" value="TPR-like_helical_dom_sf"/>
</dbReference>
<dbReference type="PATRIC" id="fig|45070.6.peg.205"/>
<organism evidence="3 4">
    <name type="scientific">Legionella nautarum</name>
    <dbReference type="NCBI Taxonomy" id="45070"/>
    <lineage>
        <taxon>Bacteria</taxon>
        <taxon>Pseudomonadati</taxon>
        <taxon>Pseudomonadota</taxon>
        <taxon>Gammaproteobacteria</taxon>
        <taxon>Legionellales</taxon>
        <taxon>Legionellaceae</taxon>
        <taxon>Legionella</taxon>
    </lineage>
</organism>
<protein>
    <recommendedName>
        <fullName evidence="2">PelB C-terminal domain-containing protein</fullName>
    </recommendedName>
</protein>
<evidence type="ECO:0000256" key="1">
    <source>
        <dbReference type="SAM" id="SignalP"/>
    </source>
</evidence>
<dbReference type="EMBL" id="LNYO01000001">
    <property type="protein sequence ID" value="KTD39431.1"/>
    <property type="molecule type" value="Genomic_DNA"/>
</dbReference>
<dbReference type="RefSeq" id="WP_058503283.1">
    <property type="nucleotide sequence ID" value="NZ_CAAAIF010000002.1"/>
</dbReference>
<dbReference type="InterPro" id="IPR057306">
    <property type="entry name" value="B-barrel_PelB_C"/>
</dbReference>
<reference evidence="3 4" key="1">
    <citation type="submission" date="2015-11" db="EMBL/GenBank/DDBJ databases">
        <title>Genomic analysis of 38 Legionella species identifies large and diverse effector repertoires.</title>
        <authorList>
            <person name="Burstein D."/>
            <person name="Amaro F."/>
            <person name="Zusman T."/>
            <person name="Lifshitz Z."/>
            <person name="Cohen O."/>
            <person name="Gilbert J.A."/>
            <person name="Pupko T."/>
            <person name="Shuman H.A."/>
            <person name="Segal G."/>
        </authorList>
    </citation>
    <scope>NUCLEOTIDE SEQUENCE [LARGE SCALE GENOMIC DNA]</scope>
    <source>
        <strain evidence="3 4">ATCC 49506</strain>
    </source>
</reference>
<feature type="chain" id="PRO_5006916130" description="PelB C-terminal domain-containing protein" evidence="1">
    <location>
        <begin position="24"/>
        <end position="1072"/>
    </location>
</feature>
<dbReference type="STRING" id="45070.Lnau_0198"/>
<dbReference type="Pfam" id="PF13429">
    <property type="entry name" value="TPR_15"/>
    <property type="match status" value="1"/>
</dbReference>
<sequence>MIQKKYRPIFLLYLILQSSESLSLSSAAISAAAGKVGGFEVNSLKTTAMSKTGAAKIGVVSGTGAISGPGSQTTTINKSEAATRAGTINPTAKQSTASKAPVQLFQFTLPEEDDTKHQEVTIIKYDKDLYELAYSVYMQSNNPKGVYTIATAAAEQMPGSKIWRERLAQVSLWNKEPGVAIGEYLYLQTNFNDMEAGLKGKKLAETLHDDGSLAKFLSSELKNLKDEDNTALALWREYIETMLRLGNISELMQELNENRSRLPPVVYLDTIAHIYKITDDPNAQLEVLQKLGDVYGMVPDIAEALAQIYVLKGEVAKAQAVMSQARPKAQPIDFKFWRAYGTISLLANKPTDEIYSLQQLLKEKKPEVDIYSRLIELTTRNQPLLAYQYAMQGLVQHPNNAALASTMFSLMTRNRSLDFPAVVARIPASLLKVLKYDPSYWYARSYYWRRMRDGNQLLQTYLEGINYVPEDPYFRSELIYYLVETNNQTLLRKVLPLWQSEVPDTPTMWGAYAEAYSRLNDPMMTRLLLTLYYQQFKEYEKDPYWLILFKDTLENSFFERESNEISYYAWPFYLQLLRNQKSPPDYVQLVDYVKLSIRNAGGDPTAVALSMLEKHQTEDTELLMLTWALEHNNISLARAVQAHYERIGIQPPIWARMSIALARNDRTTMRNLLRDKNVFLGDLVSAKENVAYRDQISAADEINAIPYGQTNAYKALKRFKKDSDLYDNYFTPIMLKTANNAYFGEDYYQYGNVAGPRTNASFTYFLMPSLSITPYNSIWFSHNLSKPSITFTLDEDNVVNADINQVLRAVPRRDERTGVKFRTLLRRGYLDLDLGYRHDLDSFMTAKLAHEYKLYSDLDLVGTIGIHQPADDTEALYVGGMKNNIELDFDYKFLYKDHITGNLQQNFFYTQQGQHLANGTQFTLRYDHKFWTSYPDWTISPYGEFTHYYNKTRKLLHGSILKLVPVNTTPDVNFLIPVNFTEYGITFSFGRNFIEEFLDLNIADEYTHRWRPFASATFSKNTLVGFGKLYEIGISGTVFGRDRLLFYYEYGTNQGPGIQALRLATISYRIYM</sequence>
<feature type="signal peptide" evidence="1">
    <location>
        <begin position="1"/>
        <end position="23"/>
    </location>
</feature>
<name>A0A0W0X4E6_9GAMM</name>
<evidence type="ECO:0000259" key="2">
    <source>
        <dbReference type="Pfam" id="PF24604"/>
    </source>
</evidence>
<keyword evidence="1" id="KW-0732">Signal</keyword>
<dbReference type="Pfam" id="PF24604">
    <property type="entry name" value="B-barrel_PelB_C"/>
    <property type="match status" value="1"/>
</dbReference>